<feature type="coiled-coil region" evidence="2">
    <location>
        <begin position="299"/>
        <end position="326"/>
    </location>
</feature>
<evidence type="ECO:0000256" key="1">
    <source>
        <dbReference type="ARBA" id="ARBA00010657"/>
    </source>
</evidence>
<dbReference type="EMBL" id="QSGD01000039">
    <property type="protein sequence ID" value="RHB02889.1"/>
    <property type="molecule type" value="Genomic_DNA"/>
</dbReference>
<dbReference type="GO" id="GO:0003677">
    <property type="term" value="F:DNA binding"/>
    <property type="evidence" value="ECO:0007669"/>
    <property type="project" value="InterPro"/>
</dbReference>
<evidence type="ECO:0000256" key="2">
    <source>
        <dbReference type="SAM" id="Coils"/>
    </source>
</evidence>
<dbReference type="RefSeq" id="WP_118011769.1">
    <property type="nucleotide sequence ID" value="NZ_QSGD01000039.1"/>
</dbReference>
<gene>
    <name evidence="3" type="ORF">DW907_08945</name>
</gene>
<evidence type="ECO:0000313" key="4">
    <source>
        <dbReference type="Proteomes" id="UP000285288"/>
    </source>
</evidence>
<dbReference type="Pfam" id="PF01076">
    <property type="entry name" value="Mob_Pre"/>
    <property type="match status" value="1"/>
</dbReference>
<protein>
    <recommendedName>
        <fullName evidence="5">Mobilization protein</fullName>
    </recommendedName>
</protein>
<comment type="caution">
    <text evidence="3">The sequence shown here is derived from an EMBL/GenBank/DDBJ whole genome shotgun (WGS) entry which is preliminary data.</text>
</comment>
<evidence type="ECO:0008006" key="5">
    <source>
        <dbReference type="Google" id="ProtNLM"/>
    </source>
</evidence>
<dbReference type="AlphaFoldDB" id="A0A413UB59"/>
<feature type="coiled-coil region" evidence="2">
    <location>
        <begin position="234"/>
        <end position="268"/>
    </location>
</feature>
<keyword evidence="2" id="KW-0175">Coiled coil</keyword>
<accession>A0A413UB59</accession>
<organism evidence="3 4">
    <name type="scientific">Holdemanella biformis</name>
    <dbReference type="NCBI Taxonomy" id="1735"/>
    <lineage>
        <taxon>Bacteria</taxon>
        <taxon>Bacillati</taxon>
        <taxon>Bacillota</taxon>
        <taxon>Erysipelotrichia</taxon>
        <taxon>Erysipelotrichales</taxon>
        <taxon>Erysipelotrichaceae</taxon>
        <taxon>Holdemanella</taxon>
    </lineage>
</organism>
<evidence type="ECO:0000313" key="3">
    <source>
        <dbReference type="EMBL" id="RHB02889.1"/>
    </source>
</evidence>
<dbReference type="Gene3D" id="3.30.930.30">
    <property type="match status" value="1"/>
</dbReference>
<dbReference type="Proteomes" id="UP000285288">
    <property type="component" value="Unassembled WGS sequence"/>
</dbReference>
<name>A0A413UB59_9FIRM</name>
<reference evidence="3 4" key="1">
    <citation type="submission" date="2018-08" db="EMBL/GenBank/DDBJ databases">
        <title>A genome reference for cultivated species of the human gut microbiota.</title>
        <authorList>
            <person name="Zou Y."/>
            <person name="Xue W."/>
            <person name="Luo G."/>
        </authorList>
    </citation>
    <scope>NUCLEOTIDE SEQUENCE [LARGE SCALE GENOMIC DNA]</scope>
    <source>
        <strain evidence="3 4">AM42-13AC</strain>
    </source>
</reference>
<dbReference type="GO" id="GO:0006310">
    <property type="term" value="P:DNA recombination"/>
    <property type="evidence" value="ECO:0007669"/>
    <property type="project" value="InterPro"/>
</dbReference>
<proteinExistence type="inferred from homology"/>
<comment type="similarity">
    <text evidence="1">Belongs to the plasmid mobilization pre family.</text>
</comment>
<sequence length="431" mass="50018">MKVGIPVMKCSLNPSQTVNAKTGKKSKTCSIDLAWKEMNNERIGRDLDIDETLTHNNVWMEGSTEDNVAKIVQNKIDEINQIRKENGKRSLRKDAVSVIEIIEKPNIEYMSNLLYDEKVSFLNTSHGVIKELLGEWNPDWTILESVQHHDEFGGLSAHNHSLVMLTTVDDNDLPGMNAFKEVNLKFYSFINKNYPKMMREYGYEVEDVRTYDMLTDEEKMERKLNPQQHGVDSYTYKKRKKEEMEQELEKLKIRSEQMSSQLENTILEITKAPDLVSYKDIQDENQTLKKELSTKDKIIQKLNVEKKELKQSLEKWKRQCMHIANKIGNKMLNAIGLDTNVVGIKKELPSKEVIQVIDDTSHTIQYNANDLRVIPDSQNKGKFCVILKKDNGFDVVDNNFDNRQLAEYRIKEIIDLKIEINPIKVKMNMDS</sequence>
<dbReference type="InterPro" id="IPR001668">
    <property type="entry name" value="Mob_Pre"/>
</dbReference>